<accession>A0A178MX23</accession>
<protein>
    <recommendedName>
        <fullName evidence="3">Ribosome modulation factor</fullName>
    </recommendedName>
</protein>
<gene>
    <name evidence="1" type="ORF">A6A04_13295</name>
</gene>
<evidence type="ECO:0000313" key="2">
    <source>
        <dbReference type="Proteomes" id="UP000078428"/>
    </source>
</evidence>
<reference evidence="1 2" key="1">
    <citation type="submission" date="2016-04" db="EMBL/GenBank/DDBJ databases">
        <title>Draft genome sequence of freshwater magnetotactic bacteria Magnetospirillum marisnigri SP-1 and Magnetospirillum moscoviense BB-1.</title>
        <authorList>
            <person name="Koziaeva V."/>
            <person name="Dziuba M.V."/>
            <person name="Ivanov T.M."/>
            <person name="Kuznetsov B."/>
            <person name="Grouzdev D.S."/>
        </authorList>
    </citation>
    <scope>NUCLEOTIDE SEQUENCE [LARGE SCALE GENOMIC DNA]</scope>
    <source>
        <strain evidence="1 2">SP-1</strain>
    </source>
</reference>
<comment type="caution">
    <text evidence="1">The sequence shown here is derived from an EMBL/GenBank/DDBJ whole genome shotgun (WGS) entry which is preliminary data.</text>
</comment>
<evidence type="ECO:0008006" key="3">
    <source>
        <dbReference type="Google" id="ProtNLM"/>
    </source>
</evidence>
<dbReference type="Pfam" id="PF04957">
    <property type="entry name" value="RMF"/>
    <property type="match status" value="1"/>
</dbReference>
<dbReference type="RefSeq" id="WP_068489877.1">
    <property type="nucleotide sequence ID" value="NZ_LWQT01000038.1"/>
</dbReference>
<sequence>MSMVSDEWKDGIEAARCGHSSEACPHPFGTRAANDWSRGWRMDAKPCVTTYPGPDAQQEAQP</sequence>
<proteinExistence type="predicted"/>
<organism evidence="1 2">
    <name type="scientific">Paramagnetospirillum marisnigri</name>
    <dbReference type="NCBI Taxonomy" id="1285242"/>
    <lineage>
        <taxon>Bacteria</taxon>
        <taxon>Pseudomonadati</taxon>
        <taxon>Pseudomonadota</taxon>
        <taxon>Alphaproteobacteria</taxon>
        <taxon>Rhodospirillales</taxon>
        <taxon>Magnetospirillaceae</taxon>
        <taxon>Paramagnetospirillum</taxon>
    </lineage>
</organism>
<evidence type="ECO:0000313" key="1">
    <source>
        <dbReference type="EMBL" id="OAN53862.1"/>
    </source>
</evidence>
<name>A0A178MX23_9PROT</name>
<dbReference type="AlphaFoldDB" id="A0A178MX23"/>
<dbReference type="Proteomes" id="UP000078428">
    <property type="component" value="Unassembled WGS sequence"/>
</dbReference>
<keyword evidence="2" id="KW-1185">Reference proteome</keyword>
<dbReference type="EMBL" id="LWQT01000038">
    <property type="protein sequence ID" value="OAN53862.1"/>
    <property type="molecule type" value="Genomic_DNA"/>
</dbReference>
<dbReference type="InterPro" id="IPR007040">
    <property type="entry name" value="Ribosome_modulation_factor"/>
</dbReference>